<keyword evidence="2" id="KW-0732">Signal</keyword>
<dbReference type="PANTHER" id="PTHR37245">
    <property type="entry name" value="PAMP-INDUCED SECRETED PEPTIDE 1"/>
    <property type="match status" value="1"/>
</dbReference>
<keyword evidence="4" id="KW-1185">Reference proteome</keyword>
<protein>
    <submittedName>
        <fullName evidence="3">Uncharacterized protein</fullName>
    </submittedName>
</protein>
<gene>
    <name evidence="3" type="ORF">GUJ93_ZPchr0002g25782</name>
</gene>
<evidence type="ECO:0000256" key="1">
    <source>
        <dbReference type="SAM" id="MobiDB-lite"/>
    </source>
</evidence>
<proteinExistence type="predicted"/>
<evidence type="ECO:0000313" key="3">
    <source>
        <dbReference type="EMBL" id="KAG8057410.1"/>
    </source>
</evidence>
<feature type="chain" id="PRO_5035270209" evidence="2">
    <location>
        <begin position="27"/>
        <end position="165"/>
    </location>
</feature>
<dbReference type="AlphaFoldDB" id="A0A8J5RDX0"/>
<dbReference type="EMBL" id="JAAALK010000287">
    <property type="protein sequence ID" value="KAG8057410.1"/>
    <property type="molecule type" value="Genomic_DNA"/>
</dbReference>
<dbReference type="PANTHER" id="PTHR37245:SF4">
    <property type="entry name" value="PAMP-INDUCED SECRETED PEPTIDE 1"/>
    <property type="match status" value="1"/>
</dbReference>
<feature type="signal peptide" evidence="2">
    <location>
        <begin position="1"/>
        <end position="26"/>
    </location>
</feature>
<reference evidence="3" key="2">
    <citation type="submission" date="2021-02" db="EMBL/GenBank/DDBJ databases">
        <authorList>
            <person name="Kimball J.A."/>
            <person name="Haas M.W."/>
            <person name="Macchietto M."/>
            <person name="Kono T."/>
            <person name="Duquette J."/>
            <person name="Shao M."/>
        </authorList>
    </citation>
    <scope>NUCLEOTIDE SEQUENCE</scope>
    <source>
        <tissue evidence="3">Fresh leaf tissue</tissue>
    </source>
</reference>
<dbReference type="InterPro" id="IPR040273">
    <property type="entry name" value="PIP1"/>
</dbReference>
<feature type="region of interest" description="Disordered" evidence="1">
    <location>
        <begin position="67"/>
        <end position="96"/>
    </location>
</feature>
<evidence type="ECO:0000313" key="4">
    <source>
        <dbReference type="Proteomes" id="UP000729402"/>
    </source>
</evidence>
<evidence type="ECO:0000256" key="2">
    <source>
        <dbReference type="SAM" id="SignalP"/>
    </source>
</evidence>
<reference evidence="3" key="1">
    <citation type="journal article" date="2021" name="bioRxiv">
        <title>Whole Genome Assembly and Annotation of Northern Wild Rice, Zizania palustris L., Supports a Whole Genome Duplication in the Zizania Genus.</title>
        <authorList>
            <person name="Haas M."/>
            <person name="Kono T."/>
            <person name="Macchietto M."/>
            <person name="Millas R."/>
            <person name="McGilp L."/>
            <person name="Shao M."/>
            <person name="Duquette J."/>
            <person name="Hirsch C.N."/>
            <person name="Kimball J."/>
        </authorList>
    </citation>
    <scope>NUCLEOTIDE SEQUENCE</scope>
    <source>
        <tissue evidence="3">Fresh leaf tissue</tissue>
    </source>
</reference>
<dbReference type="Proteomes" id="UP000729402">
    <property type="component" value="Unassembled WGS sequence"/>
</dbReference>
<dbReference type="GO" id="GO:0006952">
    <property type="term" value="P:defense response"/>
    <property type="evidence" value="ECO:0007669"/>
    <property type="project" value="InterPro"/>
</dbReference>
<comment type="caution">
    <text evidence="3">The sequence shown here is derived from an EMBL/GenBank/DDBJ whole genome shotgun (WGS) entry which is preliminary data.</text>
</comment>
<accession>A0A8J5RDX0</accession>
<feature type="region of interest" description="Disordered" evidence="1">
    <location>
        <begin position="115"/>
        <end position="136"/>
    </location>
</feature>
<name>A0A8J5RDX0_ZIZPA</name>
<sequence length="165" mass="17098">MASSRQQRPLLAVMAVLFAAVVLAGAARPEPAERSVGSGVEADHEQPAYTVVGEKKARETVVATMLVARPEPPADQRSGGISGVEAAPEDTVVHRPPAVVEKASETVAMMLAARPEPAERSRGSGVEAAPEDTVVQPAVVEKAKETVEMLMARLPAGPSPKGPGH</sequence>
<organism evidence="3 4">
    <name type="scientific">Zizania palustris</name>
    <name type="common">Northern wild rice</name>
    <dbReference type="NCBI Taxonomy" id="103762"/>
    <lineage>
        <taxon>Eukaryota</taxon>
        <taxon>Viridiplantae</taxon>
        <taxon>Streptophyta</taxon>
        <taxon>Embryophyta</taxon>
        <taxon>Tracheophyta</taxon>
        <taxon>Spermatophyta</taxon>
        <taxon>Magnoliopsida</taxon>
        <taxon>Liliopsida</taxon>
        <taxon>Poales</taxon>
        <taxon>Poaceae</taxon>
        <taxon>BOP clade</taxon>
        <taxon>Oryzoideae</taxon>
        <taxon>Oryzeae</taxon>
        <taxon>Zizaniinae</taxon>
        <taxon>Zizania</taxon>
    </lineage>
</organism>